<sequence length="128" mass="13757">MVDLVLNHRGVMPTREELISLSATLTVCYSNPSTAPAASSPHCICCRRCLLPLFQAMASTAFLNATPHLCQCSFLVVSTITAHSYASYLAVATVCQDELNHLAALGGDNAIVETDFLKIREKSLEGIT</sequence>
<dbReference type="HOGENOM" id="CLU_2018702_0_0_1"/>
<name>A0A0E0R6V5_ORYRU</name>
<dbReference type="Proteomes" id="UP000008022">
    <property type="component" value="Unassembled WGS sequence"/>
</dbReference>
<accession>A0A0E0R6V5</accession>
<proteinExistence type="predicted"/>
<reference evidence="2" key="1">
    <citation type="submission" date="2013-06" db="EMBL/GenBank/DDBJ databases">
        <authorList>
            <person name="Zhao Q."/>
        </authorList>
    </citation>
    <scope>NUCLEOTIDE SEQUENCE</scope>
    <source>
        <strain evidence="2">cv. W1943</strain>
    </source>
</reference>
<evidence type="ECO:0000313" key="2">
    <source>
        <dbReference type="Proteomes" id="UP000008022"/>
    </source>
</evidence>
<protein>
    <submittedName>
        <fullName evidence="1">Uncharacterized protein</fullName>
    </submittedName>
</protein>
<dbReference type="AlphaFoldDB" id="A0A0E0R6V5"/>
<reference evidence="1" key="2">
    <citation type="submission" date="2015-06" db="UniProtKB">
        <authorList>
            <consortium name="EnsemblPlants"/>
        </authorList>
    </citation>
    <scope>IDENTIFICATION</scope>
</reference>
<dbReference type="EnsemblPlants" id="ORUFI11G09940.2">
    <property type="protein sequence ID" value="ORUFI11G09940.2"/>
    <property type="gene ID" value="ORUFI11G09940"/>
</dbReference>
<organism evidence="1 2">
    <name type="scientific">Oryza rufipogon</name>
    <name type="common">Brownbeard rice</name>
    <name type="synonym">Asian wild rice</name>
    <dbReference type="NCBI Taxonomy" id="4529"/>
    <lineage>
        <taxon>Eukaryota</taxon>
        <taxon>Viridiplantae</taxon>
        <taxon>Streptophyta</taxon>
        <taxon>Embryophyta</taxon>
        <taxon>Tracheophyta</taxon>
        <taxon>Spermatophyta</taxon>
        <taxon>Magnoliopsida</taxon>
        <taxon>Liliopsida</taxon>
        <taxon>Poales</taxon>
        <taxon>Poaceae</taxon>
        <taxon>BOP clade</taxon>
        <taxon>Oryzoideae</taxon>
        <taxon>Oryzeae</taxon>
        <taxon>Oryzinae</taxon>
        <taxon>Oryza</taxon>
    </lineage>
</organism>
<dbReference type="Gramene" id="ORUFI11G09940.2">
    <property type="protein sequence ID" value="ORUFI11G09940.2"/>
    <property type="gene ID" value="ORUFI11G09940"/>
</dbReference>
<keyword evidence="2" id="KW-1185">Reference proteome</keyword>
<evidence type="ECO:0000313" key="1">
    <source>
        <dbReference type="EnsemblPlants" id="ORUFI11G09940.2"/>
    </source>
</evidence>